<evidence type="ECO:0000313" key="2">
    <source>
        <dbReference type="EMBL" id="AKN39512.1"/>
    </source>
</evidence>
<reference evidence="2" key="1">
    <citation type="journal article" date="2015" name="MBio">
        <title>Eco-Evolutionary Dynamics of Episomes among Ecologically Cohesive Bacterial Populations.</title>
        <authorList>
            <person name="Xue H."/>
            <person name="Cordero O.X."/>
            <person name="Camas F.M."/>
            <person name="Trimble W."/>
            <person name="Meyer F."/>
            <person name="Guglielmini J."/>
            <person name="Rocha E.P."/>
            <person name="Polz M.F."/>
        </authorList>
    </citation>
    <scope>NUCLEOTIDE SEQUENCE</scope>
    <source>
        <strain evidence="2">FF_172</strain>
    </source>
</reference>
<organism evidence="2">
    <name type="scientific">Vibrio splendidus</name>
    <dbReference type="NCBI Taxonomy" id="29497"/>
    <lineage>
        <taxon>Bacteria</taxon>
        <taxon>Pseudomonadati</taxon>
        <taxon>Pseudomonadota</taxon>
        <taxon>Gammaproteobacteria</taxon>
        <taxon>Vibrionales</taxon>
        <taxon>Vibrionaceae</taxon>
        <taxon>Vibrio</taxon>
    </lineage>
</organism>
<dbReference type="EMBL" id="KP795651">
    <property type="protein sequence ID" value="AKN39512.1"/>
    <property type="molecule type" value="Genomic_DNA"/>
</dbReference>
<feature type="region of interest" description="Disordered" evidence="1">
    <location>
        <begin position="1"/>
        <end position="59"/>
    </location>
</feature>
<proteinExistence type="predicted"/>
<feature type="compositionally biased region" description="Basic and acidic residues" evidence="1">
    <location>
        <begin position="225"/>
        <end position="242"/>
    </location>
</feature>
<accession>A0A0H3ZY64</accession>
<dbReference type="AlphaFoldDB" id="A0A0H3ZY64"/>
<feature type="region of interest" description="Disordered" evidence="1">
    <location>
        <begin position="191"/>
        <end position="242"/>
    </location>
</feature>
<feature type="compositionally biased region" description="Polar residues" evidence="1">
    <location>
        <begin position="191"/>
        <end position="212"/>
    </location>
</feature>
<name>A0A0H3ZY64_VIBSP</name>
<sequence>MPTISAIHQPMNSTAIKKSNHAESTQSIVKSVHASSAKQTSIGSSVASPTTGKSHFNHAYTSPKGTQEFYSQNKMSFSQKLENFLSEYLISKPGSEKKRVKELSNIANVTVSKDFNVTCPLPSKVGGFKQLLSDITKGHSPTKGEFYPKFKALVQQSFSEIISLAPKKGHKDTIELKSPSVVSSLVDRPVSDTNVTSKTAPTSLGVTSEPSLETSKGSISSSEKTTIEKSKQADNQKNATKEQVTDVKLQNYYEHESTSIKKEFESLFNAYASSSTKHAEYAQSYSYDWSMTYSNGCYQLESLPKTAEEFASKFCKLTEEHSPNGSLGKLVKKALTNKTTLGQMLRVNKASTLGPMSQLLPTTLKVVLKSNLSTETAATFQKVVKQEVSEQEQLNALKQKQLPSQLQKLELQTNLYLSNVKKFPEADLKCRTFHKALVKAVNRTYSADKNNELQRKTVFRGQGVVFKKISPSMDLPVNAQSKHTLFDTNKTYGIDDFDNIVSSNFVIKEKTDSFENHLSRLNQSIGFHIEKLPNEAEVANINILGISPLNIDVDKTMAKLANLKTLLLELKPSWRSRLIQLFHPKGAEKEAERLSYQYMDISHLQELKDDISTSSEAMKLTDLSNKPWMQYLVAKQVESLKSDCQSYKFGPFTIASPAKKQLDALLRSNEWPQSKA</sequence>
<feature type="compositionally biased region" description="Low complexity" evidence="1">
    <location>
        <begin position="213"/>
        <end position="224"/>
    </location>
</feature>
<protein>
    <submittedName>
        <fullName evidence="2">Uncharacterized protein</fullName>
    </submittedName>
</protein>
<feature type="compositionally biased region" description="Polar residues" evidence="1">
    <location>
        <begin position="10"/>
        <end position="59"/>
    </location>
</feature>
<evidence type="ECO:0000256" key="1">
    <source>
        <dbReference type="SAM" id="MobiDB-lite"/>
    </source>
</evidence>